<accession>A0A432ZS42</accession>
<dbReference type="RefSeq" id="WP_126841185.1">
    <property type="nucleotide sequence ID" value="NZ_PIQH01000003.1"/>
</dbReference>
<dbReference type="Proteomes" id="UP000287996">
    <property type="component" value="Unassembled WGS sequence"/>
</dbReference>
<comment type="caution">
    <text evidence="2">The sequence shown here is derived from an EMBL/GenBank/DDBJ whole genome shotgun (WGS) entry which is preliminary data.</text>
</comment>
<dbReference type="OrthoDB" id="6708408at2"/>
<protein>
    <recommendedName>
        <fullName evidence="4">TIGR04219 family outer membrane beta-barrel protein</fullName>
    </recommendedName>
</protein>
<sequence length="252" mass="27633">MNKKQLGLVVALMPAMMVGSAQADTVFGVYFDAKYWQYDTDGNIGSGSDQATFDFDQEQRAILSIALEHPIPLLPNLKIRQSVQKSTGSTTLTSNFTYDGRTYLAGSTIGADLDFSHTDFTLYYEILDNDVVSFDIGVSGQKYDGYATVIDQNGNRNELAFNGVIPTGYLAAQIGIPGTGFNFYGEGYLLSIDDSSLRDIDAGIEYRFIENVAADVSLQVGYRTMKVELDDLDGLYSDISFKGPYIGLKGHF</sequence>
<dbReference type="NCBIfam" id="TIGR04219">
    <property type="entry name" value="OMP_w_GlyGly"/>
    <property type="match status" value="1"/>
</dbReference>
<keyword evidence="1" id="KW-0732">Signal</keyword>
<evidence type="ECO:0000313" key="3">
    <source>
        <dbReference type="Proteomes" id="UP000287996"/>
    </source>
</evidence>
<feature type="chain" id="PRO_5019535916" description="TIGR04219 family outer membrane beta-barrel protein" evidence="1">
    <location>
        <begin position="24"/>
        <end position="252"/>
    </location>
</feature>
<evidence type="ECO:0008006" key="4">
    <source>
        <dbReference type="Google" id="ProtNLM"/>
    </source>
</evidence>
<keyword evidence="3" id="KW-1185">Reference proteome</keyword>
<gene>
    <name evidence="2" type="ORF">CWI84_03430</name>
</gene>
<dbReference type="AlphaFoldDB" id="A0A432ZS42"/>
<evidence type="ECO:0000256" key="1">
    <source>
        <dbReference type="SAM" id="SignalP"/>
    </source>
</evidence>
<name>A0A432ZS42_9GAMM</name>
<dbReference type="InterPro" id="IPR026387">
    <property type="entry name" value="OMP_w_GlyGly"/>
</dbReference>
<proteinExistence type="predicted"/>
<dbReference type="EMBL" id="PIQH01000003">
    <property type="protein sequence ID" value="RUO80651.1"/>
    <property type="molecule type" value="Genomic_DNA"/>
</dbReference>
<reference evidence="2 3" key="1">
    <citation type="journal article" date="2011" name="Front. Microbiol.">
        <title>Genomic signatures of strain selection and enhancement in Bacillus atrophaeus var. globigii, a historical biowarfare simulant.</title>
        <authorList>
            <person name="Gibbons H.S."/>
            <person name="Broomall S.M."/>
            <person name="McNew L.A."/>
            <person name="Daligault H."/>
            <person name="Chapman C."/>
            <person name="Bruce D."/>
            <person name="Karavis M."/>
            <person name="Krepps M."/>
            <person name="McGregor P.A."/>
            <person name="Hong C."/>
            <person name="Park K.H."/>
            <person name="Akmal A."/>
            <person name="Feldman A."/>
            <person name="Lin J.S."/>
            <person name="Chang W.E."/>
            <person name="Higgs B.W."/>
            <person name="Demirev P."/>
            <person name="Lindquist J."/>
            <person name="Liem A."/>
            <person name="Fochler E."/>
            <person name="Read T.D."/>
            <person name="Tapia R."/>
            <person name="Johnson S."/>
            <person name="Bishop-Lilly K.A."/>
            <person name="Detter C."/>
            <person name="Han C."/>
            <person name="Sozhamannan S."/>
            <person name="Rosenzweig C.N."/>
            <person name="Skowronski E.W."/>
        </authorList>
    </citation>
    <scope>NUCLEOTIDE SEQUENCE [LARGE SCALE GENOMIC DNA]</scope>
    <source>
        <strain evidence="2 3">CC-PW-9</strain>
    </source>
</reference>
<organism evidence="2 3">
    <name type="scientific">Idiomarina tyrosinivorans</name>
    <dbReference type="NCBI Taxonomy" id="1445662"/>
    <lineage>
        <taxon>Bacteria</taxon>
        <taxon>Pseudomonadati</taxon>
        <taxon>Pseudomonadota</taxon>
        <taxon>Gammaproteobacteria</taxon>
        <taxon>Alteromonadales</taxon>
        <taxon>Idiomarinaceae</taxon>
        <taxon>Idiomarina</taxon>
    </lineage>
</organism>
<evidence type="ECO:0000313" key="2">
    <source>
        <dbReference type="EMBL" id="RUO80651.1"/>
    </source>
</evidence>
<feature type="signal peptide" evidence="1">
    <location>
        <begin position="1"/>
        <end position="23"/>
    </location>
</feature>